<dbReference type="Pfam" id="PF01663">
    <property type="entry name" value="Phosphodiest"/>
    <property type="match status" value="1"/>
</dbReference>
<proteinExistence type="predicted"/>
<evidence type="ECO:0000313" key="3">
    <source>
        <dbReference type="Proteomes" id="UP000053144"/>
    </source>
</evidence>
<dbReference type="Gramene" id="KOM42853">
    <property type="protein sequence ID" value="KOM42853"/>
    <property type="gene ID" value="LR48_Vigan05g045700"/>
</dbReference>
<dbReference type="GO" id="GO:0016787">
    <property type="term" value="F:hydrolase activity"/>
    <property type="evidence" value="ECO:0007669"/>
    <property type="project" value="UniProtKB-ARBA"/>
</dbReference>
<feature type="region of interest" description="Disordered" evidence="1">
    <location>
        <begin position="63"/>
        <end position="83"/>
    </location>
</feature>
<gene>
    <name evidence="2" type="ORF">LR48_Vigan05g045700</name>
</gene>
<sequence length="83" mass="9362">MGSHDPKWWLGEPLWETMVNNGLKAATYFWLGSEEMVDTVLGYFALPDDQIPDFMTLYFEDPEGKGEGEKVSGKGKGKQRVTC</sequence>
<evidence type="ECO:0000313" key="2">
    <source>
        <dbReference type="EMBL" id="KOM42853.1"/>
    </source>
</evidence>
<feature type="compositionally biased region" description="Basic residues" evidence="1">
    <location>
        <begin position="73"/>
        <end position="83"/>
    </location>
</feature>
<feature type="compositionally biased region" description="Basic and acidic residues" evidence="1">
    <location>
        <begin position="63"/>
        <end position="72"/>
    </location>
</feature>
<dbReference type="STRING" id="3914.A0A0L9UJA0"/>
<dbReference type="Gene3D" id="3.40.720.10">
    <property type="entry name" value="Alkaline Phosphatase, subunit A"/>
    <property type="match status" value="1"/>
</dbReference>
<accession>A0A0L9UJA0</accession>
<evidence type="ECO:0000256" key="1">
    <source>
        <dbReference type="SAM" id="MobiDB-lite"/>
    </source>
</evidence>
<dbReference type="SUPFAM" id="SSF53649">
    <property type="entry name" value="Alkaline phosphatase-like"/>
    <property type="match status" value="1"/>
</dbReference>
<dbReference type="PANTHER" id="PTHR10151">
    <property type="entry name" value="ECTONUCLEOTIDE PYROPHOSPHATASE/PHOSPHODIESTERASE"/>
    <property type="match status" value="1"/>
</dbReference>
<name>A0A0L9UJA0_PHAAN</name>
<organism evidence="2 3">
    <name type="scientific">Phaseolus angularis</name>
    <name type="common">Azuki bean</name>
    <name type="synonym">Vigna angularis</name>
    <dbReference type="NCBI Taxonomy" id="3914"/>
    <lineage>
        <taxon>Eukaryota</taxon>
        <taxon>Viridiplantae</taxon>
        <taxon>Streptophyta</taxon>
        <taxon>Embryophyta</taxon>
        <taxon>Tracheophyta</taxon>
        <taxon>Spermatophyta</taxon>
        <taxon>Magnoliopsida</taxon>
        <taxon>eudicotyledons</taxon>
        <taxon>Gunneridae</taxon>
        <taxon>Pentapetalae</taxon>
        <taxon>rosids</taxon>
        <taxon>fabids</taxon>
        <taxon>Fabales</taxon>
        <taxon>Fabaceae</taxon>
        <taxon>Papilionoideae</taxon>
        <taxon>50 kb inversion clade</taxon>
        <taxon>NPAAA clade</taxon>
        <taxon>indigoferoid/millettioid clade</taxon>
        <taxon>Phaseoleae</taxon>
        <taxon>Vigna</taxon>
    </lineage>
</organism>
<dbReference type="GO" id="GO:0005773">
    <property type="term" value="C:vacuole"/>
    <property type="evidence" value="ECO:0007669"/>
    <property type="project" value="TreeGrafter"/>
</dbReference>
<dbReference type="EMBL" id="CM003375">
    <property type="protein sequence ID" value="KOM42853.1"/>
    <property type="molecule type" value="Genomic_DNA"/>
</dbReference>
<dbReference type="PANTHER" id="PTHR10151:SF120">
    <property type="entry name" value="BIS(5'-ADENOSYL)-TRIPHOSPHATASE"/>
    <property type="match status" value="1"/>
</dbReference>
<dbReference type="AlphaFoldDB" id="A0A0L9UJA0"/>
<dbReference type="InterPro" id="IPR017850">
    <property type="entry name" value="Alkaline_phosphatase_core_sf"/>
</dbReference>
<protein>
    <submittedName>
        <fullName evidence="2">Uncharacterized protein</fullName>
    </submittedName>
</protein>
<reference evidence="3" key="1">
    <citation type="journal article" date="2015" name="Proc. Natl. Acad. Sci. U.S.A.">
        <title>Genome sequencing of adzuki bean (Vigna angularis) provides insight into high starch and low fat accumulation and domestication.</title>
        <authorList>
            <person name="Yang K."/>
            <person name="Tian Z."/>
            <person name="Chen C."/>
            <person name="Luo L."/>
            <person name="Zhao B."/>
            <person name="Wang Z."/>
            <person name="Yu L."/>
            <person name="Li Y."/>
            <person name="Sun Y."/>
            <person name="Li W."/>
            <person name="Chen Y."/>
            <person name="Li Y."/>
            <person name="Zhang Y."/>
            <person name="Ai D."/>
            <person name="Zhao J."/>
            <person name="Shang C."/>
            <person name="Ma Y."/>
            <person name="Wu B."/>
            <person name="Wang M."/>
            <person name="Gao L."/>
            <person name="Sun D."/>
            <person name="Zhang P."/>
            <person name="Guo F."/>
            <person name="Wang W."/>
            <person name="Li Y."/>
            <person name="Wang J."/>
            <person name="Varshney R.K."/>
            <person name="Wang J."/>
            <person name="Ling H.Q."/>
            <person name="Wan P."/>
        </authorList>
    </citation>
    <scope>NUCLEOTIDE SEQUENCE</scope>
    <source>
        <strain evidence="3">cv. Jingnong 6</strain>
    </source>
</reference>
<dbReference type="Proteomes" id="UP000053144">
    <property type="component" value="Chromosome 5"/>
</dbReference>
<dbReference type="InterPro" id="IPR002591">
    <property type="entry name" value="Phosphodiest/P_Trfase"/>
</dbReference>